<evidence type="ECO:0000313" key="3">
    <source>
        <dbReference type="Proteomes" id="UP000236584"/>
    </source>
</evidence>
<dbReference type="SUPFAM" id="SSF46785">
    <property type="entry name" value="Winged helix' DNA-binding domain"/>
    <property type="match status" value="1"/>
</dbReference>
<proteinExistence type="predicted"/>
<organism evidence="2 3">
    <name type="scientific">Salinigranum rubrum</name>
    <dbReference type="NCBI Taxonomy" id="755307"/>
    <lineage>
        <taxon>Archaea</taxon>
        <taxon>Methanobacteriati</taxon>
        <taxon>Methanobacteriota</taxon>
        <taxon>Stenosarchaea group</taxon>
        <taxon>Halobacteria</taxon>
        <taxon>Halobacteriales</taxon>
        <taxon>Haloferacaceae</taxon>
        <taxon>Salinigranum</taxon>
    </lineage>
</organism>
<dbReference type="Pfam" id="PF25227">
    <property type="entry name" value="DUF7845"/>
    <property type="match status" value="1"/>
</dbReference>
<dbReference type="Pfam" id="PF13412">
    <property type="entry name" value="HTH_24"/>
    <property type="match status" value="1"/>
</dbReference>
<dbReference type="Proteomes" id="UP000236584">
    <property type="component" value="Chromosome"/>
</dbReference>
<dbReference type="InterPro" id="IPR036390">
    <property type="entry name" value="WH_DNA-bd_sf"/>
</dbReference>
<reference evidence="2 3" key="1">
    <citation type="submission" date="2018-01" db="EMBL/GenBank/DDBJ databases">
        <title>Complete genome sequence of Salinigranum rubrum GX10T, an extremely halophilic archaeon isolated from a marine solar saltern.</title>
        <authorList>
            <person name="Han S."/>
        </authorList>
    </citation>
    <scope>NUCLEOTIDE SEQUENCE [LARGE SCALE GENOMIC DNA]</scope>
    <source>
        <strain evidence="2 3">GX10</strain>
    </source>
</reference>
<dbReference type="AlphaFoldDB" id="A0A2I8VF75"/>
<feature type="domain" description="DUF7845" evidence="1">
    <location>
        <begin position="1"/>
        <end position="294"/>
    </location>
</feature>
<name>A0A2I8VF75_9EURY</name>
<evidence type="ECO:0000259" key="1">
    <source>
        <dbReference type="Pfam" id="PF25227"/>
    </source>
</evidence>
<dbReference type="KEGG" id="srub:C2R22_01990"/>
<gene>
    <name evidence="2" type="ORF">C2R22_01990</name>
</gene>
<protein>
    <submittedName>
        <fullName evidence="2">AsnC family protein</fullName>
    </submittedName>
</protein>
<evidence type="ECO:0000313" key="2">
    <source>
        <dbReference type="EMBL" id="AUV80582.1"/>
    </source>
</evidence>
<sequence length="508" mass="57628">MEIDGDEWAVEFGFKGCGIASRDDPSFRLDEVREYLVYVYPNAYSSWSDAKKEARKRAYFRISPRWPDIETIEGARSMSNPCDIEGYDIEMEGANWDFEQYPHVLQRALASLADKQGFRFNSPTTIHPKDFDPEATHPTSNIVDAELLVRVVDGKTGKVIAYDGIIHRISLLLSGDREGYAKTVRDDRECPGYYHTATIGSMRASELIGGHRLAKEIKHYHVQSPDAVEGTPLENPKICVSFQNSVHNETLYWDDLDQLERELDETLLNVLEWSDIPTRPDSQFYVADDYFEVEGSSRWRKLLRNRLPMIKEKQDAQVFGIASQMNETDAEIVDTLLTDGGTMSPKDLARAISVSIDTVYRALKRLGPLVEHTYGELQIASKYIAQEMVGYIDSIKDSIHEGLEGALDALFRAETYGERDDPWTRFLDRYGGSIRETEGADPDVLEFGFRPADFREARRLLLEGAARWAEVTGERIRRFGFEFAPVVKLVDGTMYAPKNFADALGKPG</sequence>
<dbReference type="InterPro" id="IPR057167">
    <property type="entry name" value="DUF7845"/>
</dbReference>
<dbReference type="EMBL" id="CP026309">
    <property type="protein sequence ID" value="AUV80582.1"/>
    <property type="molecule type" value="Genomic_DNA"/>
</dbReference>
<accession>A0A2I8VF75</accession>
<keyword evidence="3" id="KW-1185">Reference proteome</keyword>